<evidence type="ECO:0000256" key="1">
    <source>
        <dbReference type="SAM" id="MobiDB-lite"/>
    </source>
</evidence>
<proteinExistence type="predicted"/>
<comment type="caution">
    <text evidence="3">The sequence shown here is derived from an EMBL/GenBank/DDBJ whole genome shotgun (WGS) entry which is preliminary data.</text>
</comment>
<evidence type="ECO:0000313" key="2">
    <source>
        <dbReference type="EMBL" id="KAL0290689.1"/>
    </source>
</evidence>
<gene>
    <name evidence="3" type="ORF">Sradi_5410000</name>
    <name evidence="2" type="ORF">Sradi_7044900</name>
</gene>
<sequence>MVGENPKSVSKKRTAVSSPLRYNIVSTIEALSISSAVPVGSSTSAHAPNNDRIRPLLDAVDSLRH</sequence>
<organism evidence="3">
    <name type="scientific">Sesamum radiatum</name>
    <name type="common">Black benniseed</name>
    <dbReference type="NCBI Taxonomy" id="300843"/>
    <lineage>
        <taxon>Eukaryota</taxon>
        <taxon>Viridiplantae</taxon>
        <taxon>Streptophyta</taxon>
        <taxon>Embryophyta</taxon>
        <taxon>Tracheophyta</taxon>
        <taxon>Spermatophyta</taxon>
        <taxon>Magnoliopsida</taxon>
        <taxon>eudicotyledons</taxon>
        <taxon>Gunneridae</taxon>
        <taxon>Pentapetalae</taxon>
        <taxon>asterids</taxon>
        <taxon>lamiids</taxon>
        <taxon>Lamiales</taxon>
        <taxon>Pedaliaceae</taxon>
        <taxon>Sesamum</taxon>
    </lineage>
</organism>
<feature type="compositionally biased region" description="Basic and acidic residues" evidence="1">
    <location>
        <begin position="49"/>
        <end position="65"/>
    </location>
</feature>
<reference evidence="3" key="2">
    <citation type="journal article" date="2024" name="Plant">
        <title>Genomic evolution and insights into agronomic trait innovations of Sesamum species.</title>
        <authorList>
            <person name="Miao H."/>
            <person name="Wang L."/>
            <person name="Qu L."/>
            <person name="Liu H."/>
            <person name="Sun Y."/>
            <person name="Le M."/>
            <person name="Wang Q."/>
            <person name="Wei S."/>
            <person name="Zheng Y."/>
            <person name="Lin W."/>
            <person name="Duan Y."/>
            <person name="Cao H."/>
            <person name="Xiong S."/>
            <person name="Wang X."/>
            <person name="Wei L."/>
            <person name="Li C."/>
            <person name="Ma Q."/>
            <person name="Ju M."/>
            <person name="Zhao R."/>
            <person name="Li G."/>
            <person name="Mu C."/>
            <person name="Tian Q."/>
            <person name="Mei H."/>
            <person name="Zhang T."/>
            <person name="Gao T."/>
            <person name="Zhang H."/>
        </authorList>
    </citation>
    <scope>NUCLEOTIDE SEQUENCE</scope>
    <source>
        <strain evidence="3">G02</strain>
    </source>
</reference>
<dbReference type="EMBL" id="JACGWJ010000025">
    <property type="protein sequence ID" value="KAL0315318.1"/>
    <property type="molecule type" value="Genomic_DNA"/>
</dbReference>
<feature type="region of interest" description="Disordered" evidence="1">
    <location>
        <begin position="39"/>
        <end position="65"/>
    </location>
</feature>
<dbReference type="EMBL" id="JACGWJ010000592">
    <property type="protein sequence ID" value="KAL0290689.1"/>
    <property type="molecule type" value="Genomic_DNA"/>
</dbReference>
<protein>
    <submittedName>
        <fullName evidence="3">Uncharacterized protein</fullName>
    </submittedName>
</protein>
<reference evidence="3" key="1">
    <citation type="submission" date="2020-06" db="EMBL/GenBank/DDBJ databases">
        <authorList>
            <person name="Li T."/>
            <person name="Hu X."/>
            <person name="Zhang T."/>
            <person name="Song X."/>
            <person name="Zhang H."/>
            <person name="Dai N."/>
            <person name="Sheng W."/>
            <person name="Hou X."/>
            <person name="Wei L."/>
        </authorList>
    </citation>
    <scope>NUCLEOTIDE SEQUENCE</scope>
    <source>
        <strain evidence="3">G02</strain>
        <tissue evidence="3">Leaf</tissue>
    </source>
</reference>
<accession>A0AAW2L8W6</accession>
<evidence type="ECO:0000313" key="3">
    <source>
        <dbReference type="EMBL" id="KAL0315318.1"/>
    </source>
</evidence>
<dbReference type="AlphaFoldDB" id="A0AAW2L8W6"/>
<name>A0AAW2L8W6_SESRA</name>